<dbReference type="Gene3D" id="1.25.40.10">
    <property type="entry name" value="Tetratricopeptide repeat domain"/>
    <property type="match status" value="1"/>
</dbReference>
<sequence length="418" mass="46648">MSNQVEQLIRTAGQLANAGRWDEAERTWLEVRRLEPHNSKALFSLGVHALQRGELAPAIELLRSARSVAPADPVILMTLVNALARQGDREAEHEVIEATLALDAYFLPALLARANWMERYGRASAAATMYRNALKVAPPPSHWPAQLKPQLEHARDVVEHYSKALGEHLETKLAETRAALDPSVAGRWQEAAAIVTGRSKPFVSESNQLLVPRLPAIPFFDRSHFPWIGEFEAKTDAIRAELLAALQSQNDRFNPYIAYGKGDPVNQWRELNHSLRWSAFHLWRGGVPVQENLQLCPLTAEALALVPQVTIGGLCPNAMFSALAPRTHIPPHNGETNARLVAHLPLIVPDGCWLRVGYEKHEWKVGEVVVFDDTLEHEAMNGSDELRVVLIFDVWNPLLAPAERDMVRAMTAAVREFQ</sequence>
<dbReference type="AlphaFoldDB" id="A0A829Y8U3"/>
<reference evidence="7" key="1">
    <citation type="submission" date="2020-01" db="EMBL/GenBank/DDBJ databases">
        <title>'Steroidobacter agaridevorans' sp. nov., agar-degrading bacteria isolated from rhizosphere soils.</title>
        <authorList>
            <person name="Ikenaga M."/>
            <person name="Kataoka M."/>
            <person name="Murouchi A."/>
            <person name="Katsuragi S."/>
            <person name="Sakai M."/>
        </authorList>
    </citation>
    <scope>NUCLEOTIDE SEQUENCE [LARGE SCALE GENOMIC DNA]</scope>
    <source>
        <strain evidence="7">YU21-B</strain>
    </source>
</reference>
<evidence type="ECO:0000256" key="4">
    <source>
        <dbReference type="PROSITE-ProRule" id="PRU00339"/>
    </source>
</evidence>
<name>A0A829Y8U3_9GAMM</name>
<dbReference type="Pfam" id="PF05118">
    <property type="entry name" value="Asp_Arg_Hydrox"/>
    <property type="match status" value="1"/>
</dbReference>
<dbReference type="InterPro" id="IPR019734">
    <property type="entry name" value="TPR_rpt"/>
</dbReference>
<evidence type="ECO:0000313" key="6">
    <source>
        <dbReference type="EMBL" id="GFE78992.1"/>
    </source>
</evidence>
<dbReference type="GO" id="GO:0016020">
    <property type="term" value="C:membrane"/>
    <property type="evidence" value="ECO:0007669"/>
    <property type="project" value="TreeGrafter"/>
</dbReference>
<dbReference type="SUPFAM" id="SSF51197">
    <property type="entry name" value="Clavaminate synthase-like"/>
    <property type="match status" value="1"/>
</dbReference>
<dbReference type="InterPro" id="IPR027443">
    <property type="entry name" value="IPNS-like_sf"/>
</dbReference>
<dbReference type="InterPro" id="IPR007803">
    <property type="entry name" value="Asp/Arg/Pro-Hydrxlase"/>
</dbReference>
<dbReference type="EMBL" id="BLJN01000001">
    <property type="protein sequence ID" value="GFE78992.1"/>
    <property type="molecule type" value="Genomic_DNA"/>
</dbReference>
<keyword evidence="3" id="KW-0560">Oxidoreductase</keyword>
<accession>A0A829Y8U3</accession>
<evidence type="ECO:0000256" key="2">
    <source>
        <dbReference type="ARBA" id="ARBA00022964"/>
    </source>
</evidence>
<evidence type="ECO:0000259" key="5">
    <source>
        <dbReference type="Pfam" id="PF05118"/>
    </source>
</evidence>
<comment type="similarity">
    <text evidence="1">Belongs to the aspartyl/asparaginyl beta-hydroxylase family.</text>
</comment>
<feature type="domain" description="Aspartyl/asparaginy/proline hydroxylase" evidence="5">
    <location>
        <begin position="233"/>
        <end position="397"/>
    </location>
</feature>
<dbReference type="InterPro" id="IPR011990">
    <property type="entry name" value="TPR-like_helical_dom_sf"/>
</dbReference>
<dbReference type="PANTHER" id="PTHR46332">
    <property type="entry name" value="ASPARTATE BETA-HYDROXYLASE DOMAIN-CONTAINING PROTEIN 2"/>
    <property type="match status" value="1"/>
</dbReference>
<dbReference type="GO" id="GO:0051213">
    <property type="term" value="F:dioxygenase activity"/>
    <property type="evidence" value="ECO:0007669"/>
    <property type="project" value="UniProtKB-KW"/>
</dbReference>
<dbReference type="PROSITE" id="PS50005">
    <property type="entry name" value="TPR"/>
    <property type="match status" value="1"/>
</dbReference>
<gene>
    <name evidence="6" type="ORF">GCM10011487_09920</name>
</gene>
<comment type="caution">
    <text evidence="6">The sequence shown here is derived from an EMBL/GenBank/DDBJ whole genome shotgun (WGS) entry which is preliminary data.</text>
</comment>
<keyword evidence="2" id="KW-0223">Dioxygenase</keyword>
<organism evidence="6 7">
    <name type="scientific">Steroidobacter agaridevorans</name>
    <dbReference type="NCBI Taxonomy" id="2695856"/>
    <lineage>
        <taxon>Bacteria</taxon>
        <taxon>Pseudomonadati</taxon>
        <taxon>Pseudomonadota</taxon>
        <taxon>Gammaproteobacteria</taxon>
        <taxon>Steroidobacterales</taxon>
        <taxon>Steroidobacteraceae</taxon>
        <taxon>Steroidobacter</taxon>
    </lineage>
</organism>
<keyword evidence="7" id="KW-1185">Reference proteome</keyword>
<evidence type="ECO:0000313" key="7">
    <source>
        <dbReference type="Proteomes" id="UP000445000"/>
    </source>
</evidence>
<evidence type="ECO:0000256" key="1">
    <source>
        <dbReference type="ARBA" id="ARBA00007730"/>
    </source>
</evidence>
<dbReference type="InterPro" id="IPR051821">
    <property type="entry name" value="Asp/Asn_beta-hydroxylase"/>
</dbReference>
<dbReference type="PANTHER" id="PTHR46332:SF5">
    <property type="entry name" value="ASPARTATE BETA-HYDROXYLASE DOMAIN CONTAINING 2"/>
    <property type="match status" value="1"/>
</dbReference>
<proteinExistence type="inferred from homology"/>
<dbReference type="SUPFAM" id="SSF48452">
    <property type="entry name" value="TPR-like"/>
    <property type="match status" value="1"/>
</dbReference>
<protein>
    <recommendedName>
        <fullName evidence="5">Aspartyl/asparaginy/proline hydroxylase domain-containing protein</fullName>
    </recommendedName>
</protein>
<dbReference type="Gene3D" id="2.60.120.330">
    <property type="entry name" value="B-lactam Antibiotic, Isopenicillin N Synthase, Chain"/>
    <property type="match status" value="1"/>
</dbReference>
<dbReference type="RefSeq" id="WP_161810822.1">
    <property type="nucleotide sequence ID" value="NZ_BLJN01000001.1"/>
</dbReference>
<feature type="repeat" description="TPR" evidence="4">
    <location>
        <begin position="39"/>
        <end position="72"/>
    </location>
</feature>
<dbReference type="Proteomes" id="UP000445000">
    <property type="component" value="Unassembled WGS sequence"/>
</dbReference>
<keyword evidence="4" id="KW-0802">TPR repeat</keyword>
<evidence type="ECO:0000256" key="3">
    <source>
        <dbReference type="ARBA" id="ARBA00023002"/>
    </source>
</evidence>